<dbReference type="EMBL" id="MEWG01000029">
    <property type="protein sequence ID" value="OGC76983.1"/>
    <property type="molecule type" value="Genomic_DNA"/>
</dbReference>
<dbReference type="InterPro" id="IPR036844">
    <property type="entry name" value="Hint_dom_sf"/>
</dbReference>
<comment type="caution">
    <text evidence="2">The sequence shown here is derived from an EMBL/GenBank/DDBJ whole genome shotgun (WGS) entry which is preliminary data.</text>
</comment>
<reference evidence="2 3" key="1">
    <citation type="journal article" date="2016" name="Nat. Commun.">
        <title>Thousands of microbial genomes shed light on interconnected biogeochemical processes in an aquifer system.</title>
        <authorList>
            <person name="Anantharaman K."/>
            <person name="Brown C.T."/>
            <person name="Hug L.A."/>
            <person name="Sharon I."/>
            <person name="Castelle C.J."/>
            <person name="Probst A.J."/>
            <person name="Thomas B.C."/>
            <person name="Singh A."/>
            <person name="Wilkins M.J."/>
            <person name="Karaoz U."/>
            <person name="Brodie E.L."/>
            <person name="Williams K.H."/>
            <person name="Hubbard S.S."/>
            <person name="Banfield J.F."/>
        </authorList>
    </citation>
    <scope>NUCLEOTIDE SEQUENCE [LARGE SCALE GENOMIC DNA]</scope>
</reference>
<organism evidence="2 3">
    <name type="scientific">candidate division WWE3 bacterium RIFOXYD1_FULL_39_9</name>
    <dbReference type="NCBI Taxonomy" id="1802649"/>
    <lineage>
        <taxon>Bacteria</taxon>
        <taxon>Katanobacteria</taxon>
    </lineage>
</organism>
<dbReference type="GO" id="GO:0016539">
    <property type="term" value="P:intein-mediated protein splicing"/>
    <property type="evidence" value="ECO:0007669"/>
    <property type="project" value="InterPro"/>
</dbReference>
<dbReference type="AlphaFoldDB" id="A0A1F4X794"/>
<evidence type="ECO:0000313" key="2">
    <source>
        <dbReference type="EMBL" id="OGC76983.1"/>
    </source>
</evidence>
<sequence>MFNAFDISSYTPRQLMDSIPPNPIPIAERILAEKSLKHFVMQAWHILEPRSPLIWNWHLDAICQHLEAVTNTYLIKSGIAGREIDNHFYEANYSIPSINYLWINMPPRHGKSLLVSVFWPCWEWGPKNLPDLRYLFISYAQPLSTRDNLKRRRLIESNWYRERWGERFHLTTDQNAKTRFDNDRTGVMIATSISGLGTGEGGQRVCLPYNQKIDTEIGRVEIGKIVKEKLEIKVVSFNHKTNKTELSKIEKYFENEGRDIFEIELEDGTTFRCTEDHPVYVNGKGYIQARELTEEDEVVCL</sequence>
<gene>
    <name evidence="2" type="ORF">A2619_03475</name>
</gene>
<protein>
    <recommendedName>
        <fullName evidence="1">Hint domain-containing protein</fullName>
    </recommendedName>
</protein>
<dbReference type="InterPro" id="IPR003587">
    <property type="entry name" value="Hint_dom_N"/>
</dbReference>
<dbReference type="PROSITE" id="PS50817">
    <property type="entry name" value="INTEIN_N_TER"/>
    <property type="match status" value="1"/>
</dbReference>
<proteinExistence type="predicted"/>
<dbReference type="NCBIfam" id="TIGR01445">
    <property type="entry name" value="intein_Nterm"/>
    <property type="match status" value="1"/>
</dbReference>
<dbReference type="SMART" id="SM00306">
    <property type="entry name" value="HintN"/>
    <property type="match status" value="1"/>
</dbReference>
<dbReference type="Gene3D" id="2.170.16.10">
    <property type="entry name" value="Hedgehog/Intein (Hint) domain"/>
    <property type="match status" value="1"/>
</dbReference>
<evidence type="ECO:0000313" key="3">
    <source>
        <dbReference type="Proteomes" id="UP000176815"/>
    </source>
</evidence>
<name>A0A1F4X794_UNCKA</name>
<dbReference type="InterPro" id="IPR006141">
    <property type="entry name" value="Intein_N"/>
</dbReference>
<feature type="domain" description="Hint" evidence="1">
    <location>
        <begin position="204"/>
        <end position="299"/>
    </location>
</feature>
<accession>A0A1F4X794</accession>
<evidence type="ECO:0000259" key="1">
    <source>
        <dbReference type="SMART" id="SM00306"/>
    </source>
</evidence>
<dbReference type="CDD" id="cd00081">
    <property type="entry name" value="Hint"/>
    <property type="match status" value="1"/>
</dbReference>
<dbReference type="SUPFAM" id="SSF51294">
    <property type="entry name" value="Hedgehog/intein (Hint) domain"/>
    <property type="match status" value="1"/>
</dbReference>
<dbReference type="Proteomes" id="UP000176815">
    <property type="component" value="Unassembled WGS sequence"/>
</dbReference>